<comment type="caution">
    <text evidence="1">The sequence shown here is derived from an EMBL/GenBank/DDBJ whole genome shotgun (WGS) entry which is preliminary data.</text>
</comment>
<reference evidence="1" key="1">
    <citation type="submission" date="2020-10" db="EMBL/GenBank/DDBJ databases">
        <authorList>
            <person name="Castelo-Branco R."/>
            <person name="Eusebio N."/>
            <person name="Adriana R."/>
            <person name="Vieira A."/>
            <person name="Brugerolle De Fraissinette N."/>
            <person name="Rezende De Castro R."/>
            <person name="Schneider M.P."/>
            <person name="Vasconcelos V."/>
            <person name="Leao P.N."/>
        </authorList>
    </citation>
    <scope>NUCLEOTIDE SEQUENCE</scope>
    <source>
        <strain evidence="1">LEGE 11480</strain>
    </source>
</reference>
<organism evidence="1 2">
    <name type="scientific">Romeriopsis navalis LEGE 11480</name>
    <dbReference type="NCBI Taxonomy" id="2777977"/>
    <lineage>
        <taxon>Bacteria</taxon>
        <taxon>Bacillati</taxon>
        <taxon>Cyanobacteriota</taxon>
        <taxon>Cyanophyceae</taxon>
        <taxon>Leptolyngbyales</taxon>
        <taxon>Leptolyngbyaceae</taxon>
        <taxon>Romeriopsis</taxon>
        <taxon>Romeriopsis navalis</taxon>
    </lineage>
</organism>
<evidence type="ECO:0000313" key="2">
    <source>
        <dbReference type="Proteomes" id="UP000625316"/>
    </source>
</evidence>
<dbReference type="Pfam" id="PF05019">
    <property type="entry name" value="Coq4"/>
    <property type="match status" value="1"/>
</dbReference>
<dbReference type="GO" id="GO:0006744">
    <property type="term" value="P:ubiquinone biosynthetic process"/>
    <property type="evidence" value="ECO:0007669"/>
    <property type="project" value="InterPro"/>
</dbReference>
<dbReference type="EMBL" id="JADEXQ010000040">
    <property type="protein sequence ID" value="MBE9030610.1"/>
    <property type="molecule type" value="Genomic_DNA"/>
</dbReference>
<dbReference type="Proteomes" id="UP000625316">
    <property type="component" value="Unassembled WGS sequence"/>
</dbReference>
<name>A0A928VQ94_9CYAN</name>
<protein>
    <submittedName>
        <fullName evidence="1">Uncharacterized protein</fullName>
    </submittedName>
</protein>
<gene>
    <name evidence="1" type="ORF">IQ266_12800</name>
</gene>
<accession>A0A928VQ94</accession>
<sequence>MTGHTEQAHRNISWCPFSGINWHELRLAYKTFINDAGAGIRHILVAQRHSTWQHWVDRRLAQQASALTGRNITIDLELLVKLPPNTLGGAYARHLIQAGLDPAAFITPGAGWLDQRTAIGHDIFHIITGFDATPVGEFGVAAFTLVQYRDLLNVFVLSFVPISLTNPRWTMPLLRSLHRGFRMAWCSQPVVAYAVEDNWAKPLPLVRQELGIGNFFTPQAGLN</sequence>
<evidence type="ECO:0000313" key="1">
    <source>
        <dbReference type="EMBL" id="MBE9030610.1"/>
    </source>
</evidence>
<proteinExistence type="predicted"/>
<keyword evidence="2" id="KW-1185">Reference proteome</keyword>
<dbReference type="AlphaFoldDB" id="A0A928VQ94"/>
<dbReference type="RefSeq" id="WP_264325440.1">
    <property type="nucleotide sequence ID" value="NZ_JADEXQ010000040.1"/>
</dbReference>
<dbReference type="InterPro" id="IPR007715">
    <property type="entry name" value="Coq4"/>
</dbReference>